<accession>A0AAU8AYC7</accession>
<protein>
    <submittedName>
        <fullName evidence="2">Serine protease XkdF</fullName>
    </submittedName>
</protein>
<evidence type="ECO:0000313" key="2">
    <source>
        <dbReference type="EMBL" id="XCD04307.1"/>
    </source>
</evidence>
<dbReference type="InterPro" id="IPR027924">
    <property type="entry name" value="XkdF"/>
</dbReference>
<proteinExistence type="predicted"/>
<reference evidence="2" key="1">
    <citation type="submission" date="2024-03" db="EMBL/GenBank/DDBJ databases">
        <title>Diverse circular DNA viruses in blood, oral, and fecal samples of captive lemurs.</title>
        <authorList>
            <person name="Paietta E.N."/>
            <person name="Kraberger S."/>
            <person name="Lund M.C."/>
            <person name="Custer J.M."/>
            <person name="Vargas K.M."/>
            <person name="Ehmke E.E."/>
            <person name="Yoder A.D."/>
            <person name="Varsani A."/>
        </authorList>
    </citation>
    <scope>NUCLEOTIDE SEQUENCE</scope>
    <source>
        <strain evidence="2">Duke_22FF_208</strain>
    </source>
</reference>
<feature type="domain" description="Phage-like element PBSX protein XkdF" evidence="1">
    <location>
        <begin position="47"/>
        <end position="160"/>
    </location>
</feature>
<keyword evidence="2" id="KW-0645">Protease</keyword>
<organism evidence="2">
    <name type="scientific">Dulem virus 37</name>
    <dbReference type="NCBI Taxonomy" id="3145755"/>
    <lineage>
        <taxon>Viruses</taxon>
        <taxon>Duplodnaviria</taxon>
        <taxon>Heunggongvirae</taxon>
        <taxon>Uroviricota</taxon>
        <taxon>Caudoviricetes</taxon>
    </lineage>
</organism>
<dbReference type="EMBL" id="PP511443">
    <property type="protein sequence ID" value="XCD04307.1"/>
    <property type="molecule type" value="Genomic_DNA"/>
</dbReference>
<name>A0AAU8AYC7_9CAUD</name>
<evidence type="ECO:0000259" key="1">
    <source>
        <dbReference type="Pfam" id="PF14550"/>
    </source>
</evidence>
<dbReference type="GO" id="GO:0006508">
    <property type="term" value="P:proteolysis"/>
    <property type="evidence" value="ECO:0007669"/>
    <property type="project" value="UniProtKB-KW"/>
</dbReference>
<sequence length="411" mass="45448">MKIEKAIEISDAKIQFVSLVDKAANKRQFLITKADAGQAQFSTLGKILKTDAETHYVTGVVYEPLTEDAHGNFMTADEIRKAAYWFAKNGDKVDLQHSFEQADGLAVVENYIAPGDMEIEGQPIMKGTWLMTVEVQNNEIWNKVQKGEVTGFSMGGVGKYSETETELPEAVEKRGLLKRLAGLLGVDVVEKGEVQERYICRTKHDNFWTAFYALQDTLLKYNWAEDRSEFVKDEAVIRDALAEFSAIITALLTEDNIVIALPSAPVEKAGKKISSKNRETLQSIYDNLGSLLDGLSEESKEETEVTKTEIQALVDESIKKALDGVNKPQATEQPKTELTAETVQKMVDEAVKKALAPADEAMTAEDVQSMVEEAVQKAVEPVLKARGLSSNLNGEKPVEKTENQHYLAGIL</sequence>
<dbReference type="GO" id="GO:0008233">
    <property type="term" value="F:peptidase activity"/>
    <property type="evidence" value="ECO:0007669"/>
    <property type="project" value="UniProtKB-KW"/>
</dbReference>
<dbReference type="Pfam" id="PF14550">
    <property type="entry name" value="Peptidase_S78_2"/>
    <property type="match status" value="1"/>
</dbReference>
<keyword evidence="2" id="KW-0378">Hydrolase</keyword>